<gene>
    <name evidence="1" type="ORF">PEVE_00009034</name>
</gene>
<organism evidence="1 2">
    <name type="scientific">Porites evermanni</name>
    <dbReference type="NCBI Taxonomy" id="104178"/>
    <lineage>
        <taxon>Eukaryota</taxon>
        <taxon>Metazoa</taxon>
        <taxon>Cnidaria</taxon>
        <taxon>Anthozoa</taxon>
        <taxon>Hexacorallia</taxon>
        <taxon>Scleractinia</taxon>
        <taxon>Fungiina</taxon>
        <taxon>Poritidae</taxon>
        <taxon>Porites</taxon>
    </lineage>
</organism>
<accession>A0ABN8R2Q3</accession>
<keyword evidence="2" id="KW-1185">Reference proteome</keyword>
<dbReference type="Proteomes" id="UP001159427">
    <property type="component" value="Unassembled WGS sequence"/>
</dbReference>
<name>A0ABN8R2Q3_9CNID</name>
<comment type="caution">
    <text evidence="1">The sequence shown here is derived from an EMBL/GenBank/DDBJ whole genome shotgun (WGS) entry which is preliminary data.</text>
</comment>
<dbReference type="PANTHER" id="PTHR47331">
    <property type="entry name" value="PHD-TYPE DOMAIN-CONTAINING PROTEIN"/>
    <property type="match status" value="1"/>
</dbReference>
<sequence>MGIKYVTDFNHMNTLRELSKKLPMFLKAKWTECAGKIIDSGHRPKFQDFDRFIKEGAKLVDNEFGQDMNSVFARETNMRKKKVNSDGTLQQLQTFATGSGLNSRGQSGTLNAQIVSLVCSGQLEVWKCELFKGLSHEEKMKVVQRGGLCNK</sequence>
<feature type="non-terminal residue" evidence="1">
    <location>
        <position position="151"/>
    </location>
</feature>
<evidence type="ECO:0000313" key="1">
    <source>
        <dbReference type="EMBL" id="CAH3173459.1"/>
    </source>
</evidence>
<proteinExistence type="predicted"/>
<reference evidence="1 2" key="1">
    <citation type="submission" date="2022-05" db="EMBL/GenBank/DDBJ databases">
        <authorList>
            <consortium name="Genoscope - CEA"/>
            <person name="William W."/>
        </authorList>
    </citation>
    <scope>NUCLEOTIDE SEQUENCE [LARGE SCALE GENOMIC DNA]</scope>
</reference>
<dbReference type="EMBL" id="CALNXI010001618">
    <property type="protein sequence ID" value="CAH3173459.1"/>
    <property type="molecule type" value="Genomic_DNA"/>
</dbReference>
<evidence type="ECO:0000313" key="2">
    <source>
        <dbReference type="Proteomes" id="UP001159427"/>
    </source>
</evidence>
<protein>
    <submittedName>
        <fullName evidence="1">Uncharacterized protein</fullName>
    </submittedName>
</protein>